<evidence type="ECO:0000256" key="1">
    <source>
        <dbReference type="SAM" id="MobiDB-lite"/>
    </source>
</evidence>
<dbReference type="Proteomes" id="UP000290288">
    <property type="component" value="Unassembled WGS sequence"/>
</dbReference>
<feature type="region of interest" description="Disordered" evidence="1">
    <location>
        <begin position="642"/>
        <end position="693"/>
    </location>
</feature>
<organism evidence="2 3">
    <name type="scientific">Candolleomyces aberdarensis</name>
    <dbReference type="NCBI Taxonomy" id="2316362"/>
    <lineage>
        <taxon>Eukaryota</taxon>
        <taxon>Fungi</taxon>
        <taxon>Dikarya</taxon>
        <taxon>Basidiomycota</taxon>
        <taxon>Agaricomycotina</taxon>
        <taxon>Agaricomycetes</taxon>
        <taxon>Agaricomycetidae</taxon>
        <taxon>Agaricales</taxon>
        <taxon>Agaricineae</taxon>
        <taxon>Psathyrellaceae</taxon>
        <taxon>Candolleomyces</taxon>
    </lineage>
</organism>
<gene>
    <name evidence="2" type="ORF">EST38_g11302</name>
</gene>
<feature type="region of interest" description="Disordered" evidence="1">
    <location>
        <begin position="416"/>
        <end position="443"/>
    </location>
</feature>
<evidence type="ECO:0000313" key="2">
    <source>
        <dbReference type="EMBL" id="RXW14547.1"/>
    </source>
</evidence>
<comment type="caution">
    <text evidence="2">The sequence shown here is derived from an EMBL/GenBank/DDBJ whole genome shotgun (WGS) entry which is preliminary data.</text>
</comment>
<reference evidence="2 3" key="1">
    <citation type="submission" date="2019-01" db="EMBL/GenBank/DDBJ databases">
        <title>Draft genome sequence of Psathyrella aberdarensis IHI B618.</title>
        <authorList>
            <person name="Buettner E."/>
            <person name="Kellner H."/>
        </authorList>
    </citation>
    <scope>NUCLEOTIDE SEQUENCE [LARGE SCALE GENOMIC DNA]</scope>
    <source>
        <strain evidence="2 3">IHI B618</strain>
    </source>
</reference>
<feature type="compositionally biased region" description="Low complexity" evidence="1">
    <location>
        <begin position="661"/>
        <end position="674"/>
    </location>
</feature>
<sequence>MPKIRPGWTPKQSVYLRIAAIEFLRTSLAGHKGNEYLNAFFEEWVGAYGNPTVPEGSSLEDTMKLYRTMAPPSWADEAQTGLLNSYLPLYETYHASTRRYQPFWDTIYSAYLQEFPVLAKDVTPESLDEAEFALYSANLARLYARIKEWYRWRTNSRSQKTSNTVTSKEMKDIYALGTRSAKEYEVFVKEHPDVFLPIYEAECVRQGAEGRARLSIWHRIAKEQWLQATEGQKASVQARLTAAKEASMAEEPNASTPADYQKYVYIILAIFRSNSSQAGVLAFVTLVGPVPKAGGQILATTLQFGDKPETPLFSTTWVDHDRILVDQLANFAGRYEFRMFISDLPNPHLLPMQSLSSGTLCQAFSSADTEDQGGTIQLNLRLRHGGGISHVVRYGGGTGHVLGYGGGTGHVLRYDETVPPESSGPTLTDPANAQPQSEASSPLMAPQSLGIVAPTTTSSNDNVGGNLDPFDLSRFDDNWFDNPAWANPDIFNKIMSSNASDVEDSLATHLECFPVGLTALPNINAPVFGTHELGTPLTSTPAPSAPTTTHAPAIPLYSALVPNVTATAPLTNQGSAVAPAAVTASLFINRPTLPAIVPAKDAFEPALKTAPHAISPLASNVGLSTPFSFALAAGRFNRQPNVETSRGFVGNKENAAPDGQTSSPRAPATTASTALQDADPQNGTRRSRRAPVPSTRIDKLNAIGTNVIPPKPAIIPVSGTEEPFWFAPAYEYLKKSTLGVAWVELVENWAEYERVKGWKSGKGLPAKGRPEEWQKWISKARHGIRNYDNIPNIEDAADLGIAVQTWVRSFTNPDFGRTGPHGMVVWSALLQDLLVRFNQLNPNLGTKRAREDNTLDLDEAHGNKCSQADPTT</sequence>
<name>A0A4Q2D555_9AGAR</name>
<dbReference type="EMBL" id="SDEE01000684">
    <property type="protein sequence ID" value="RXW14547.1"/>
    <property type="molecule type" value="Genomic_DNA"/>
</dbReference>
<dbReference type="AlphaFoldDB" id="A0A4Q2D555"/>
<accession>A0A4Q2D555</accession>
<evidence type="ECO:0000313" key="3">
    <source>
        <dbReference type="Proteomes" id="UP000290288"/>
    </source>
</evidence>
<feature type="compositionally biased region" description="Polar residues" evidence="1">
    <location>
        <begin position="423"/>
        <end position="440"/>
    </location>
</feature>
<dbReference type="OrthoDB" id="3010079at2759"/>
<proteinExistence type="predicted"/>
<keyword evidence="3" id="KW-1185">Reference proteome</keyword>
<dbReference type="STRING" id="2316362.A0A4Q2D555"/>
<protein>
    <submittedName>
        <fullName evidence="2">Uncharacterized protein</fullName>
    </submittedName>
</protein>